<sequence>MQNFDLILEPEINDGYRLSPQQEYTWLLQQSEQYPHFQVNCTVSIVGKLEPDIFEKALQKVVQRHEILHTVFPVIPGMTYPLQKILDNFTINHKFYDLTEFSSINQQKELEAIKHNFKNQPFNFEQTALLESQLIQVKCEEYLLLLRLPALCGDSITLNELLQEISAAYSAIEKHQELEPVEIQYPDIAEWFQELLEDEETEIGRKYWQDKDLSSLNHFSLFIENNYQQNNTFKPHSEPIPLTEGLWCTIRNLTRQYGISSEDFVLASFSVFLFKLTKNSDIIIGKLNNGRSYSELEKAIGLFGKYLPQIVQIEETVSFIELLHKFQEDRLESEKWQDYFNVNHLGSYNFFPYSFDWEESFFYKSINNITFSLQEKYSCLSSFKLKLVGQLIDDSFCLRFDYNSQIFEPTDIQHLAQQFTTLLNNIITTPEAYIYQLDILTVLERQKILIDFNQTAKPYPQDLLIYQKFEEQVQQNPSQIAVVFEEQKLTYEQLNKKSNQLAHYLIANGIKSENIVALYMERSLDFIIGLLAIHKAGAAYLPLDPSFPQEAITFRLKDAEVSLVITQQHLLKNLPDFTTIVNLDSNWESIAKHKEDNPNTEILANNLAYVIYTSGSTGKPKGVSVEHRQLINYVSSIIDRLKLQSNYHFAHVSSFASDLGNTAIFPSLWTGGCLHIISQDRVVDADKLTEYCRQNTIDCLKIVPSHLSTLIAATSCPEEILPHQYLILGGEPLNWELVAEVSKLKPQCQIYNHYGPTETTIGVLTYSVDPQKHPKKAKTVPLGRPINNTEIYLLDEFLNPVPIGVKGELYIGGKNLSRGYLNRPQLTEEKFISNPFRDDLKLYKTGDLARYLPTGDIEYLGRIDHQVKIRGFRLELGEIEAILRNHPEVRETVVVVREDIPGQKRLIAYITSNQVSKLAQVNLNETLKNHLRSKLPEYMIPSVFIPLKTLPLTANGKIDRFNLPNPDKFLIDMETYLPPRTMVEESLVKIWADIFGQEKIGINHNFFELGGDSIISIQVIARANQKGIKITPKQLFEYPTIAELATVAQSSKISLSEQGLITGKAILTPIQEWFFEQNFPEPYHWNQGILLEVESQINIEYLRQGFKQLLIHHDGLRARFQKINNTWTQIYSQPDDVIPFEVIDLSDFSLTEQKTIIERKANDCQRSLDLSQGPIIRGIFFNLGNYQPSRLLIVIHHLVIDGVSWRILLEDLVTIYHQLQQKNSIKLPPKTTSFQQWGEKLKTYVQSEILRQELGYWLKQLSSIIKPLPVDYSSHLEQNTVASMKQITLSLSVEETRSLLQDVPATYNTQINDILLTALGQCLGDWTGQSSILIDLEGHGREDLFEDVNLSRTVGWFTSIFPLLLTLPNTQDLGNIIKSIKEQVRQVPNKGIGYGLLRYLTTDETIKKELKEMPKAQIRFNYMGQFDQSISAPPLLKLATESIGLSESSNGINAYLIYINGTTVSERLEIAWTYSDNLYQQSTIESLAENYMKALQKLIIHCQSVDRRGYTPSDFPSANLNQDELDELLSEID</sequence>
<dbReference type="Gene3D" id="1.10.1200.10">
    <property type="entry name" value="ACP-like"/>
    <property type="match status" value="1"/>
</dbReference>
<comment type="cofactor">
    <cofactor evidence="1">
        <name>pantetheine 4'-phosphate</name>
        <dbReference type="ChEBI" id="CHEBI:47942"/>
    </cofactor>
</comment>
<dbReference type="CDD" id="cd05930">
    <property type="entry name" value="A_NRPS"/>
    <property type="match status" value="1"/>
</dbReference>
<dbReference type="SUPFAM" id="SSF52777">
    <property type="entry name" value="CoA-dependent acyltransferases"/>
    <property type="match status" value="4"/>
</dbReference>
<dbReference type="Pfam" id="PF00668">
    <property type="entry name" value="Condensation"/>
    <property type="match status" value="2"/>
</dbReference>
<dbReference type="InterPro" id="IPR010060">
    <property type="entry name" value="NRPS_synth"/>
</dbReference>
<dbReference type="Gene3D" id="3.30.559.10">
    <property type="entry name" value="Chloramphenicol acetyltransferase-like domain"/>
    <property type="match status" value="2"/>
</dbReference>
<dbReference type="SMART" id="SM00823">
    <property type="entry name" value="PKS_PP"/>
    <property type="match status" value="1"/>
</dbReference>
<dbReference type="InterPro" id="IPR006162">
    <property type="entry name" value="Ppantetheine_attach_site"/>
</dbReference>
<dbReference type="FunFam" id="3.40.50.12780:FF:000012">
    <property type="entry name" value="Non-ribosomal peptide synthetase"/>
    <property type="match status" value="1"/>
</dbReference>
<dbReference type="FunFam" id="3.40.50.980:FF:000001">
    <property type="entry name" value="Non-ribosomal peptide synthetase"/>
    <property type="match status" value="1"/>
</dbReference>
<dbReference type="STRING" id="41431.PCC8801_3029"/>
<dbReference type="HOGENOM" id="CLU_000022_2_2_3"/>
<dbReference type="OrthoDB" id="9757538at2"/>
<dbReference type="Proteomes" id="UP000008204">
    <property type="component" value="Chromosome"/>
</dbReference>
<dbReference type="PANTHER" id="PTHR45398:SF1">
    <property type="entry name" value="ENZYME, PUTATIVE (JCVI)-RELATED"/>
    <property type="match status" value="1"/>
</dbReference>
<dbReference type="FunFam" id="2.30.38.10:FF:000001">
    <property type="entry name" value="Non-ribosomal peptide synthetase PvdI"/>
    <property type="match status" value="1"/>
</dbReference>
<evidence type="ECO:0000256" key="5">
    <source>
        <dbReference type="ARBA" id="ARBA00023194"/>
    </source>
</evidence>
<dbReference type="PANTHER" id="PTHR45398">
    <property type="match status" value="1"/>
</dbReference>
<dbReference type="InterPro" id="IPR009081">
    <property type="entry name" value="PP-bd_ACP"/>
</dbReference>
<protein>
    <submittedName>
        <fullName evidence="7">Amino acid adenylation domain protein</fullName>
    </submittedName>
</protein>
<keyword evidence="8" id="KW-1185">Reference proteome</keyword>
<dbReference type="GO" id="GO:0017000">
    <property type="term" value="P:antibiotic biosynthetic process"/>
    <property type="evidence" value="ECO:0007669"/>
    <property type="project" value="UniProtKB-KW"/>
</dbReference>
<name>B7JWG8_RIPO1</name>
<dbReference type="KEGG" id="cyp:PCC8801_3029"/>
<dbReference type="FunFam" id="1.10.1200.10:FF:000005">
    <property type="entry name" value="Nonribosomal peptide synthetase 1"/>
    <property type="match status" value="1"/>
</dbReference>
<dbReference type="Pfam" id="PF00501">
    <property type="entry name" value="AMP-binding"/>
    <property type="match status" value="1"/>
</dbReference>
<gene>
    <name evidence="7" type="ordered locus">PCC8801_3029</name>
</gene>
<dbReference type="InterPro" id="IPR020845">
    <property type="entry name" value="AMP-binding_CS"/>
</dbReference>
<dbReference type="Gene3D" id="3.30.559.30">
    <property type="entry name" value="Nonribosomal peptide synthetase, condensation domain"/>
    <property type="match status" value="2"/>
</dbReference>
<feature type="domain" description="Carrier" evidence="6">
    <location>
        <begin position="978"/>
        <end position="1052"/>
    </location>
</feature>
<keyword evidence="3" id="KW-0596">Phosphopantetheine</keyword>
<dbReference type="NCBIfam" id="TIGR01733">
    <property type="entry name" value="AA-adenyl-dom"/>
    <property type="match status" value="1"/>
</dbReference>
<keyword evidence="4" id="KW-0597">Phosphoprotein</keyword>
<dbReference type="InterPro" id="IPR010071">
    <property type="entry name" value="AA_adenyl_dom"/>
</dbReference>
<keyword evidence="5" id="KW-0045">Antibiotic biosynthesis</keyword>
<dbReference type="PROSITE" id="PS50075">
    <property type="entry name" value="CARRIER"/>
    <property type="match status" value="1"/>
</dbReference>
<dbReference type="GO" id="GO:0044550">
    <property type="term" value="P:secondary metabolite biosynthetic process"/>
    <property type="evidence" value="ECO:0007669"/>
    <property type="project" value="UniProtKB-ARBA"/>
</dbReference>
<dbReference type="InterPro" id="IPR023213">
    <property type="entry name" value="CAT-like_dom_sf"/>
</dbReference>
<evidence type="ECO:0000256" key="1">
    <source>
        <dbReference type="ARBA" id="ARBA00001957"/>
    </source>
</evidence>
<evidence type="ECO:0000313" key="8">
    <source>
        <dbReference type="Proteomes" id="UP000008204"/>
    </source>
</evidence>
<dbReference type="PROSITE" id="PS00012">
    <property type="entry name" value="PHOSPHOPANTETHEINE"/>
    <property type="match status" value="1"/>
</dbReference>
<evidence type="ECO:0000256" key="3">
    <source>
        <dbReference type="ARBA" id="ARBA00022450"/>
    </source>
</evidence>
<dbReference type="EMBL" id="CP001287">
    <property type="protein sequence ID" value="ACK67013.1"/>
    <property type="molecule type" value="Genomic_DNA"/>
</dbReference>
<dbReference type="SUPFAM" id="SSF47336">
    <property type="entry name" value="ACP-like"/>
    <property type="match status" value="1"/>
</dbReference>
<dbReference type="Pfam" id="PF00550">
    <property type="entry name" value="PP-binding"/>
    <property type="match status" value="1"/>
</dbReference>
<dbReference type="RefSeq" id="WP_012596275.1">
    <property type="nucleotide sequence ID" value="NC_011726.1"/>
</dbReference>
<dbReference type="InterPro" id="IPR000873">
    <property type="entry name" value="AMP-dep_synth/lig_dom"/>
</dbReference>
<dbReference type="NCBIfam" id="TIGR01720">
    <property type="entry name" value="NRPS-para261"/>
    <property type="match status" value="1"/>
</dbReference>
<dbReference type="InterPro" id="IPR025110">
    <property type="entry name" value="AMP-bd_C"/>
</dbReference>
<reference evidence="8" key="1">
    <citation type="journal article" date="2011" name="MBio">
        <title>Novel metabolic attributes of the genus Cyanothece, comprising a group of unicellular nitrogen-fixing Cyanobacteria.</title>
        <authorList>
            <person name="Bandyopadhyay A."/>
            <person name="Elvitigala T."/>
            <person name="Welsh E."/>
            <person name="Stockel J."/>
            <person name="Liberton M."/>
            <person name="Min H."/>
            <person name="Sherman L.A."/>
            <person name="Pakrasi H.B."/>
        </authorList>
    </citation>
    <scope>NUCLEOTIDE SEQUENCE [LARGE SCALE GENOMIC DNA]</scope>
    <source>
        <strain evidence="8">PCC 8801</strain>
    </source>
</reference>
<organism evidence="7 8">
    <name type="scientific">Rippkaea orientalis (strain PCC 8801 / RF-1)</name>
    <name type="common">Cyanothece sp. (strain PCC 8801)</name>
    <dbReference type="NCBI Taxonomy" id="41431"/>
    <lineage>
        <taxon>Bacteria</taxon>
        <taxon>Bacillati</taxon>
        <taxon>Cyanobacteriota</taxon>
        <taxon>Cyanophyceae</taxon>
        <taxon>Oscillatoriophycideae</taxon>
        <taxon>Chroococcales</taxon>
        <taxon>Aphanothecaceae</taxon>
        <taxon>Rippkaea</taxon>
        <taxon>Rippkaea orientalis</taxon>
    </lineage>
</organism>
<proteinExistence type="inferred from homology"/>
<accession>B7JWG8</accession>
<dbReference type="InterPro" id="IPR036736">
    <property type="entry name" value="ACP-like_sf"/>
</dbReference>
<dbReference type="CDD" id="cd19534">
    <property type="entry name" value="E_NRPS"/>
    <property type="match status" value="1"/>
</dbReference>
<dbReference type="Gene3D" id="2.30.38.10">
    <property type="entry name" value="Luciferase, Domain 3"/>
    <property type="match status" value="1"/>
</dbReference>
<dbReference type="GO" id="GO:0031177">
    <property type="term" value="F:phosphopantetheine binding"/>
    <property type="evidence" value="ECO:0007669"/>
    <property type="project" value="InterPro"/>
</dbReference>
<dbReference type="InterPro" id="IPR020806">
    <property type="entry name" value="PKS_PP-bd"/>
</dbReference>
<dbReference type="SUPFAM" id="SSF56801">
    <property type="entry name" value="Acetyl-CoA synthetase-like"/>
    <property type="match status" value="1"/>
</dbReference>
<dbReference type="InterPro" id="IPR045851">
    <property type="entry name" value="AMP-bd_C_sf"/>
</dbReference>
<evidence type="ECO:0000313" key="7">
    <source>
        <dbReference type="EMBL" id="ACK67013.1"/>
    </source>
</evidence>
<evidence type="ECO:0000256" key="4">
    <source>
        <dbReference type="ARBA" id="ARBA00022553"/>
    </source>
</evidence>
<dbReference type="GO" id="GO:0003824">
    <property type="term" value="F:catalytic activity"/>
    <property type="evidence" value="ECO:0007669"/>
    <property type="project" value="InterPro"/>
</dbReference>
<evidence type="ECO:0000256" key="2">
    <source>
        <dbReference type="ARBA" id="ARBA00006432"/>
    </source>
</evidence>
<comment type="similarity">
    <text evidence="2">Belongs to the ATP-dependent AMP-binding enzyme family.</text>
</comment>
<dbReference type="FunFam" id="3.30.300.30:FF:000010">
    <property type="entry name" value="Enterobactin synthetase component F"/>
    <property type="match status" value="1"/>
</dbReference>
<dbReference type="PROSITE" id="PS00455">
    <property type="entry name" value="AMP_BINDING"/>
    <property type="match status" value="1"/>
</dbReference>
<evidence type="ECO:0000259" key="6">
    <source>
        <dbReference type="PROSITE" id="PS50075"/>
    </source>
</evidence>
<dbReference type="InterPro" id="IPR001242">
    <property type="entry name" value="Condensation_dom"/>
</dbReference>
<dbReference type="Gene3D" id="3.40.50.980">
    <property type="match status" value="2"/>
</dbReference>
<dbReference type="Gene3D" id="3.30.300.30">
    <property type="match status" value="1"/>
</dbReference>
<dbReference type="GO" id="GO:0043041">
    <property type="term" value="P:amino acid activation for nonribosomal peptide biosynthetic process"/>
    <property type="evidence" value="ECO:0007669"/>
    <property type="project" value="UniProtKB-ARBA"/>
</dbReference>
<dbReference type="GO" id="GO:0008610">
    <property type="term" value="P:lipid biosynthetic process"/>
    <property type="evidence" value="ECO:0007669"/>
    <property type="project" value="UniProtKB-ARBA"/>
</dbReference>
<dbReference type="eggNOG" id="COG1020">
    <property type="taxonomic scope" value="Bacteria"/>
</dbReference>
<dbReference type="Pfam" id="PF13193">
    <property type="entry name" value="AMP-binding_C"/>
    <property type="match status" value="1"/>
</dbReference>